<organism evidence="4">
    <name type="scientific">Alexandrium catenella</name>
    <name type="common">Red tide dinoflagellate</name>
    <name type="synonym">Gonyaulax catenella</name>
    <dbReference type="NCBI Taxonomy" id="2925"/>
    <lineage>
        <taxon>Eukaryota</taxon>
        <taxon>Sar</taxon>
        <taxon>Alveolata</taxon>
        <taxon>Dinophyceae</taxon>
        <taxon>Gonyaulacales</taxon>
        <taxon>Pyrocystaceae</taxon>
        <taxon>Alexandrium</taxon>
    </lineage>
</organism>
<dbReference type="GO" id="GO:0005737">
    <property type="term" value="C:cytoplasm"/>
    <property type="evidence" value="ECO:0007669"/>
    <property type="project" value="UniProtKB-ARBA"/>
</dbReference>
<dbReference type="Gene3D" id="3.30.1320.10">
    <property type="match status" value="1"/>
</dbReference>
<dbReference type="GO" id="GO:0015935">
    <property type="term" value="C:small ribosomal subunit"/>
    <property type="evidence" value="ECO:0007669"/>
    <property type="project" value="TreeGrafter"/>
</dbReference>
<gene>
    <name evidence="4" type="ORF">ACAT0790_LOCUS64526</name>
</gene>
<dbReference type="SUPFAM" id="SSF54565">
    <property type="entry name" value="Ribosomal protein S16"/>
    <property type="match status" value="1"/>
</dbReference>
<keyword evidence="2" id="KW-0689">Ribosomal protein</keyword>
<accession>A0A7S1WUI9</accession>
<dbReference type="AlphaFoldDB" id="A0A7S1WUI9"/>
<evidence type="ECO:0000256" key="2">
    <source>
        <dbReference type="ARBA" id="ARBA00022980"/>
    </source>
</evidence>
<dbReference type="EMBL" id="HBGE01108150">
    <property type="protein sequence ID" value="CAD9187752.1"/>
    <property type="molecule type" value="Transcribed_RNA"/>
</dbReference>
<reference evidence="4" key="1">
    <citation type="submission" date="2021-01" db="EMBL/GenBank/DDBJ databases">
        <authorList>
            <person name="Corre E."/>
            <person name="Pelletier E."/>
            <person name="Niang G."/>
            <person name="Scheremetjew M."/>
            <person name="Finn R."/>
            <person name="Kale V."/>
            <person name="Holt S."/>
            <person name="Cochrane G."/>
            <person name="Meng A."/>
            <person name="Brown T."/>
            <person name="Cohen L."/>
        </authorList>
    </citation>
    <scope>NUCLEOTIDE SEQUENCE</scope>
    <source>
        <strain evidence="4">OF101</strain>
    </source>
</reference>
<evidence type="ECO:0000313" key="4">
    <source>
        <dbReference type="EMBL" id="CAD9187752.1"/>
    </source>
</evidence>
<dbReference type="GO" id="GO:0003735">
    <property type="term" value="F:structural constituent of ribosome"/>
    <property type="evidence" value="ECO:0007669"/>
    <property type="project" value="InterPro"/>
</dbReference>
<dbReference type="NCBIfam" id="TIGR00002">
    <property type="entry name" value="S16"/>
    <property type="match status" value="1"/>
</dbReference>
<dbReference type="InterPro" id="IPR023803">
    <property type="entry name" value="Ribosomal_bS16_dom_sf"/>
</dbReference>
<dbReference type="PANTHER" id="PTHR12919">
    <property type="entry name" value="30S RIBOSOMAL PROTEIN S16"/>
    <property type="match status" value="1"/>
</dbReference>
<dbReference type="HAMAP" id="MF_00385">
    <property type="entry name" value="Ribosomal_bS16"/>
    <property type="match status" value="1"/>
</dbReference>
<dbReference type="PANTHER" id="PTHR12919:SF20">
    <property type="entry name" value="SMALL RIBOSOMAL SUBUNIT PROTEIN BS16M"/>
    <property type="match status" value="1"/>
</dbReference>
<evidence type="ECO:0000256" key="3">
    <source>
        <dbReference type="ARBA" id="ARBA00023274"/>
    </source>
</evidence>
<evidence type="ECO:0000256" key="1">
    <source>
        <dbReference type="ARBA" id="ARBA00006668"/>
    </source>
</evidence>
<sequence length="331" mass="37253">MAQGTREHRQSTGPYRVQIPPSMAEVVAPAGTCRLRPSAAPRRPRSIAGKALMSGVAVCAAVFATAQQLSAPTPPCFAALAGGNIPSLALAPPRAATGMRGDVALRAEDEDDDEDGPRQFILRPWKGSARYKRYNGYVYRKKKIPGVRLRLERWGDGHWPYYRIKACFQRSHPKRSGRYLEQVGWYDPMKEVSHPRFFKIKADRAVFWLRNGAQPTDMVASLLDRAGIIRRTGPTSKHGEWEWRVPLDSGPEAPLGWSYDGPHEVTWNNMPDIKHRRGHPHSKNFRNIPLIERYGFKGYEKIPIDLDAVSMPLDGDSLIESFGNTELPIYK</sequence>
<dbReference type="GO" id="GO:0006412">
    <property type="term" value="P:translation"/>
    <property type="evidence" value="ECO:0007669"/>
    <property type="project" value="InterPro"/>
</dbReference>
<dbReference type="InterPro" id="IPR000307">
    <property type="entry name" value="Ribosomal_bS16"/>
</dbReference>
<protein>
    <submittedName>
        <fullName evidence="4">Uncharacterized protein</fullName>
    </submittedName>
</protein>
<name>A0A7S1WUI9_ALECA</name>
<proteinExistence type="inferred from homology"/>
<dbReference type="Pfam" id="PF00886">
    <property type="entry name" value="Ribosomal_S16"/>
    <property type="match status" value="1"/>
</dbReference>
<comment type="similarity">
    <text evidence="1">Belongs to the bacterial ribosomal protein bS16 family.</text>
</comment>
<keyword evidence="3" id="KW-0687">Ribonucleoprotein</keyword>